<dbReference type="PANTHER" id="PTHR23090">
    <property type="entry name" value="NH 3 /GLUTAMINE-DEPENDENT NAD + SYNTHETASE"/>
    <property type="match status" value="1"/>
</dbReference>
<dbReference type="InterPro" id="IPR022310">
    <property type="entry name" value="NAD/GMP_synthase"/>
</dbReference>
<evidence type="ECO:0000256" key="7">
    <source>
        <dbReference type="PIRNR" id="PIRNR006630"/>
    </source>
</evidence>
<keyword evidence="6 7" id="KW-0520">NAD</keyword>
<evidence type="ECO:0000313" key="11">
    <source>
        <dbReference type="Proteomes" id="UP000010077"/>
    </source>
</evidence>
<dbReference type="STRING" id="1193729.A1OE_99"/>
<organism evidence="10 11">
    <name type="scientific">Candidatus Endolissoclinum faulkneri L2</name>
    <dbReference type="NCBI Taxonomy" id="1193729"/>
    <lineage>
        <taxon>Bacteria</taxon>
        <taxon>Pseudomonadati</taxon>
        <taxon>Pseudomonadota</taxon>
        <taxon>Alphaproteobacteria</taxon>
        <taxon>Rhodospirillales</taxon>
        <taxon>Rhodospirillaceae</taxon>
        <taxon>Candidatus Endolissoclinum</taxon>
    </lineage>
</organism>
<dbReference type="UniPathway" id="UPA00253">
    <property type="reaction ID" value="UER00334"/>
</dbReference>
<dbReference type="AlphaFoldDB" id="K7YFE8"/>
<dbReference type="FunFam" id="3.40.50.620:FF:000106">
    <property type="entry name" value="Glutamine-dependent NAD(+) synthetase"/>
    <property type="match status" value="1"/>
</dbReference>
<dbReference type="InterPro" id="IPR036526">
    <property type="entry name" value="C-N_Hydrolase_sf"/>
</dbReference>
<dbReference type="PIRSF" id="PIRSF006630">
    <property type="entry name" value="NADS_GAT"/>
    <property type="match status" value="1"/>
</dbReference>
<dbReference type="EC" id="6.3.5.1" evidence="7"/>
<dbReference type="KEGG" id="thal:A1OE_99"/>
<dbReference type="InterPro" id="IPR014729">
    <property type="entry name" value="Rossmann-like_a/b/a_fold"/>
</dbReference>
<comment type="catalytic activity">
    <reaction evidence="7">
        <text>deamido-NAD(+) + L-glutamine + ATP + H2O = L-glutamate + AMP + diphosphate + NAD(+) + H(+)</text>
        <dbReference type="Rhea" id="RHEA:24384"/>
        <dbReference type="ChEBI" id="CHEBI:15377"/>
        <dbReference type="ChEBI" id="CHEBI:15378"/>
        <dbReference type="ChEBI" id="CHEBI:29985"/>
        <dbReference type="ChEBI" id="CHEBI:30616"/>
        <dbReference type="ChEBI" id="CHEBI:33019"/>
        <dbReference type="ChEBI" id="CHEBI:57540"/>
        <dbReference type="ChEBI" id="CHEBI:58359"/>
        <dbReference type="ChEBI" id="CHEBI:58437"/>
        <dbReference type="ChEBI" id="CHEBI:456215"/>
        <dbReference type="EC" id="6.3.5.1"/>
    </reaction>
</comment>
<dbReference type="eggNOG" id="COG0171">
    <property type="taxonomic scope" value="Bacteria"/>
</dbReference>
<evidence type="ECO:0000256" key="4">
    <source>
        <dbReference type="ARBA" id="ARBA00022741"/>
    </source>
</evidence>
<evidence type="ECO:0000256" key="5">
    <source>
        <dbReference type="ARBA" id="ARBA00022840"/>
    </source>
</evidence>
<keyword evidence="11" id="KW-1185">Reference proteome</keyword>
<dbReference type="NCBIfam" id="TIGR00552">
    <property type="entry name" value="nadE"/>
    <property type="match status" value="1"/>
</dbReference>
<dbReference type="GO" id="GO:0005524">
    <property type="term" value="F:ATP binding"/>
    <property type="evidence" value="ECO:0007669"/>
    <property type="project" value="UniProtKB-UniRule"/>
</dbReference>
<comment type="pathway">
    <text evidence="1 7">Cofactor biosynthesis; NAD(+) biosynthesis; NAD(+) from deamido-NAD(+) (L-Gln route): step 1/1.</text>
</comment>
<evidence type="ECO:0000259" key="9">
    <source>
        <dbReference type="PROSITE" id="PS50263"/>
    </source>
</evidence>
<dbReference type="Pfam" id="PF02540">
    <property type="entry name" value="NAD_synthase"/>
    <property type="match status" value="1"/>
</dbReference>
<dbReference type="PROSITE" id="PS50263">
    <property type="entry name" value="CN_HYDROLASE"/>
    <property type="match status" value="1"/>
</dbReference>
<protein>
    <recommendedName>
        <fullName evidence="7">Glutamine-dependent NAD(+) synthetase</fullName>
        <ecNumber evidence="7">6.3.5.1</ecNumber>
    </recommendedName>
    <alternativeName>
        <fullName evidence="7">NAD(+) synthase [glutamine-hydrolyzing]</fullName>
    </alternativeName>
</protein>
<dbReference type="GO" id="GO:0004359">
    <property type="term" value="F:glutaminase activity"/>
    <property type="evidence" value="ECO:0007669"/>
    <property type="project" value="InterPro"/>
</dbReference>
<feature type="domain" description="CN hydrolase" evidence="9">
    <location>
        <begin position="1"/>
        <end position="186"/>
    </location>
</feature>
<dbReference type="CDD" id="cd00553">
    <property type="entry name" value="NAD_synthase"/>
    <property type="match status" value="1"/>
</dbReference>
<dbReference type="SUPFAM" id="SSF56317">
    <property type="entry name" value="Carbon-nitrogen hydrolase"/>
    <property type="match status" value="1"/>
</dbReference>
<accession>K7YFE8</accession>
<dbReference type="eggNOG" id="COG0388">
    <property type="taxonomic scope" value="Bacteria"/>
</dbReference>
<dbReference type="PANTHER" id="PTHR23090:SF9">
    <property type="entry name" value="GLUTAMINE-DEPENDENT NAD(+) SYNTHETASE"/>
    <property type="match status" value="1"/>
</dbReference>
<gene>
    <name evidence="10" type="primary">nadE</name>
    <name evidence="10" type="ORF">A1OE_99</name>
</gene>
<evidence type="ECO:0000256" key="8">
    <source>
        <dbReference type="RuleBase" id="RU003811"/>
    </source>
</evidence>
<dbReference type="CDD" id="cd07570">
    <property type="entry name" value="GAT_Gln-NAD-synth"/>
    <property type="match status" value="1"/>
</dbReference>
<name>K7YFE8_9PROT</name>
<comment type="similarity">
    <text evidence="2 7">In the C-terminal section; belongs to the NAD synthetase family.</text>
</comment>
<comment type="similarity">
    <text evidence="8">Belongs to the NAD synthetase family.</text>
</comment>
<dbReference type="GO" id="GO:0005737">
    <property type="term" value="C:cytoplasm"/>
    <property type="evidence" value="ECO:0007669"/>
    <property type="project" value="InterPro"/>
</dbReference>
<proteinExistence type="inferred from homology"/>
<keyword evidence="5 7" id="KW-0067">ATP-binding</keyword>
<dbReference type="InterPro" id="IPR014445">
    <property type="entry name" value="Gln-dep_NAD_synthase"/>
</dbReference>
<evidence type="ECO:0000256" key="2">
    <source>
        <dbReference type="ARBA" id="ARBA00007145"/>
    </source>
</evidence>
<dbReference type="Proteomes" id="UP000010077">
    <property type="component" value="Chromosome"/>
</dbReference>
<dbReference type="Gene3D" id="3.60.110.10">
    <property type="entry name" value="Carbon-nitrogen hydrolase"/>
    <property type="match status" value="1"/>
</dbReference>
<evidence type="ECO:0000313" key="10">
    <source>
        <dbReference type="EMBL" id="AFX98310.1"/>
    </source>
</evidence>
<evidence type="ECO:0000256" key="1">
    <source>
        <dbReference type="ARBA" id="ARBA00005188"/>
    </source>
</evidence>
<dbReference type="SUPFAM" id="SSF52402">
    <property type="entry name" value="Adenine nucleotide alpha hydrolases-like"/>
    <property type="match status" value="1"/>
</dbReference>
<dbReference type="PATRIC" id="fig|1193729.4.peg.63"/>
<dbReference type="InterPro" id="IPR003694">
    <property type="entry name" value="NAD_synthase"/>
</dbReference>
<dbReference type="Gene3D" id="3.40.50.620">
    <property type="entry name" value="HUPs"/>
    <property type="match status" value="1"/>
</dbReference>
<dbReference type="NCBIfam" id="NF010588">
    <property type="entry name" value="PRK13981.1"/>
    <property type="match status" value="1"/>
</dbReference>
<dbReference type="EMBL" id="CP003539">
    <property type="protein sequence ID" value="AFX98310.1"/>
    <property type="molecule type" value="Genomic_DNA"/>
</dbReference>
<keyword evidence="3 7" id="KW-0436">Ligase</keyword>
<dbReference type="GO" id="GO:0003952">
    <property type="term" value="F:NAD+ synthase (glutamine-hydrolyzing) activity"/>
    <property type="evidence" value="ECO:0007669"/>
    <property type="project" value="UniProtKB-UniRule"/>
</dbReference>
<dbReference type="Pfam" id="PF00795">
    <property type="entry name" value="CN_hydrolase"/>
    <property type="match status" value="1"/>
</dbReference>
<evidence type="ECO:0000256" key="3">
    <source>
        <dbReference type="ARBA" id="ARBA00022598"/>
    </source>
</evidence>
<dbReference type="InterPro" id="IPR003010">
    <property type="entry name" value="C-N_Hydrolase"/>
</dbReference>
<reference evidence="10 11" key="1">
    <citation type="journal article" date="2012" name="Proc. Natl. Acad. Sci. U.S.A.">
        <title>Genome streamlining and chemical defense in a coral reef symbiosis.</title>
        <authorList>
            <person name="Kwan J.C."/>
            <person name="Donia M.S."/>
            <person name="Han A.W."/>
            <person name="Hirose E."/>
            <person name="Haygood M.G."/>
            <person name="Schmidt E.W."/>
        </authorList>
    </citation>
    <scope>NUCLEOTIDE SEQUENCE [LARGE SCALE GENOMIC DNA]</scope>
    <source>
        <strain evidence="10 11">L2</strain>
    </source>
</reference>
<dbReference type="HOGENOM" id="CLU_022313_2_0_5"/>
<sequence>MFIGEIRNAVEKLLIETADGGPAILLGAPWIEENKLYNAMLLLDKGKLQAVRYKVNLPNYGVFDEKRLFNSGPLPKPIEVRGLRLGVPICEDIWTSDVVENIKAGGGELLLVPNGSPFDSQKMENRLQNAISRVIESRLPMVYLNQVGGQDEMVFDGASFVLNANQTLSTYLPAWEESVVTTTWTRGLEGWCCAQTNTIEPKYGLVAIYRAMVVGLRDYVNKNSFSGIILGMSGGIDSALSATLAVDALGAKKVRCVIMPSPYTSNHSVEDALEVAKRLGVKHSNINIGSAMLTFENILTKHVGVISQNRIEENLQARLRGILLMALSNKFGYMVLSTSNKSEISIGYTTLYGDMCGGYSVLKDVYKSTIFKLCSWRNSNKPPDCYGPDDECIPPRIISKPPSAELKPGQKDIDTLPVYSVLDKILIHLVEKETPLTEIIANGYDKDTVLQVWHMFNRAEYKRRQAPPGIKLTCRSFGKERRYPITNAFAHTYKLKDI</sequence>
<dbReference type="GO" id="GO:0009435">
    <property type="term" value="P:NAD+ biosynthetic process"/>
    <property type="evidence" value="ECO:0007669"/>
    <property type="project" value="UniProtKB-UniRule"/>
</dbReference>
<keyword evidence="4 7" id="KW-0547">Nucleotide-binding</keyword>
<evidence type="ECO:0000256" key="6">
    <source>
        <dbReference type="ARBA" id="ARBA00023027"/>
    </source>
</evidence>